<comment type="caution">
    <text evidence="5">The sequence shown here is derived from an EMBL/GenBank/DDBJ whole genome shotgun (WGS) entry which is preliminary data.</text>
</comment>
<evidence type="ECO:0000313" key="5">
    <source>
        <dbReference type="EMBL" id="MFD2616103.1"/>
    </source>
</evidence>
<protein>
    <submittedName>
        <fullName evidence="5">Winged helix-turn-helix transcriptional regulator</fullName>
    </submittedName>
</protein>
<dbReference type="InterPro" id="IPR036390">
    <property type="entry name" value="WH_DNA-bd_sf"/>
</dbReference>
<keyword evidence="1" id="KW-0805">Transcription regulation</keyword>
<name>A0ABW5PLH6_9BACI</name>
<keyword evidence="2" id="KW-0238">DNA-binding</keyword>
<proteinExistence type="predicted"/>
<accession>A0ABW5PLH6</accession>
<dbReference type="PANTHER" id="PTHR33204:SF38">
    <property type="entry name" value="HTH-TYPE TRANSCRIPTIONAL ACTIVATOR HXLR"/>
    <property type="match status" value="1"/>
</dbReference>
<evidence type="ECO:0000256" key="1">
    <source>
        <dbReference type="ARBA" id="ARBA00023015"/>
    </source>
</evidence>
<keyword evidence="3" id="KW-0804">Transcription</keyword>
<dbReference type="PROSITE" id="PS51118">
    <property type="entry name" value="HTH_HXLR"/>
    <property type="match status" value="1"/>
</dbReference>
<dbReference type="SUPFAM" id="SSF46785">
    <property type="entry name" value="Winged helix' DNA-binding domain"/>
    <property type="match status" value="1"/>
</dbReference>
<evidence type="ECO:0000313" key="6">
    <source>
        <dbReference type="Proteomes" id="UP001597458"/>
    </source>
</evidence>
<keyword evidence="6" id="KW-1185">Reference proteome</keyword>
<dbReference type="EMBL" id="JBHUMR010000006">
    <property type="protein sequence ID" value="MFD2616103.1"/>
    <property type="molecule type" value="Genomic_DNA"/>
</dbReference>
<evidence type="ECO:0000259" key="4">
    <source>
        <dbReference type="PROSITE" id="PS51118"/>
    </source>
</evidence>
<dbReference type="Gene3D" id="1.10.10.10">
    <property type="entry name" value="Winged helix-like DNA-binding domain superfamily/Winged helix DNA-binding domain"/>
    <property type="match status" value="1"/>
</dbReference>
<dbReference type="InterPro" id="IPR002577">
    <property type="entry name" value="HTH_HxlR"/>
</dbReference>
<organism evidence="5 6">
    <name type="scientific">Terrilactibacillus laevilacticus</name>
    <dbReference type="NCBI Taxonomy" id="1380157"/>
    <lineage>
        <taxon>Bacteria</taxon>
        <taxon>Bacillati</taxon>
        <taxon>Bacillota</taxon>
        <taxon>Bacilli</taxon>
        <taxon>Bacillales</taxon>
        <taxon>Bacillaceae</taxon>
        <taxon>Terrilactibacillus</taxon>
    </lineage>
</organism>
<sequence length="128" mass="14722">MKKFSCGFEVTKEVIGGKWKGIVLYFLMKGPKRTSELKRIVPNITQKMLIQTLRELEASGLVSRKMYNQVPPKVEYSSTELGESLKPILQELCQWGSHYAEQEYAEGEFEISQPKEASLMRKPTYNTL</sequence>
<feature type="domain" description="HTH hxlR-type" evidence="4">
    <location>
        <begin position="6"/>
        <end position="104"/>
    </location>
</feature>
<gene>
    <name evidence="5" type="ORF">ACFSTF_02040</name>
</gene>
<dbReference type="PANTHER" id="PTHR33204">
    <property type="entry name" value="TRANSCRIPTIONAL REGULATOR, MARR FAMILY"/>
    <property type="match status" value="1"/>
</dbReference>
<evidence type="ECO:0000256" key="2">
    <source>
        <dbReference type="ARBA" id="ARBA00023125"/>
    </source>
</evidence>
<evidence type="ECO:0000256" key="3">
    <source>
        <dbReference type="ARBA" id="ARBA00023163"/>
    </source>
</evidence>
<reference evidence="6" key="1">
    <citation type="journal article" date="2019" name="Int. J. Syst. Evol. Microbiol.">
        <title>The Global Catalogue of Microorganisms (GCM) 10K type strain sequencing project: providing services to taxonomists for standard genome sequencing and annotation.</title>
        <authorList>
            <consortium name="The Broad Institute Genomics Platform"/>
            <consortium name="The Broad Institute Genome Sequencing Center for Infectious Disease"/>
            <person name="Wu L."/>
            <person name="Ma J."/>
        </authorList>
    </citation>
    <scope>NUCLEOTIDE SEQUENCE [LARGE SCALE GENOMIC DNA]</scope>
    <source>
        <strain evidence="6">TISTR 2241</strain>
    </source>
</reference>
<dbReference type="Proteomes" id="UP001597458">
    <property type="component" value="Unassembled WGS sequence"/>
</dbReference>
<dbReference type="RefSeq" id="WP_141190762.1">
    <property type="nucleotide sequence ID" value="NZ_JBHUMR010000006.1"/>
</dbReference>
<dbReference type="InterPro" id="IPR036388">
    <property type="entry name" value="WH-like_DNA-bd_sf"/>
</dbReference>
<dbReference type="Pfam" id="PF01638">
    <property type="entry name" value="HxlR"/>
    <property type="match status" value="1"/>
</dbReference>